<dbReference type="OrthoDB" id="10055769at2759"/>
<keyword evidence="1" id="KW-0694">RNA-binding</keyword>
<dbReference type="EC" id="2.7.7.48" evidence="1"/>
<proteinExistence type="inferred from homology"/>
<dbReference type="Pfam" id="PF05183">
    <property type="entry name" value="RdRP"/>
    <property type="match status" value="1"/>
</dbReference>
<dbReference type="PANTHER" id="PTHR23079:SF14">
    <property type="entry name" value="RNA-DEPENDENT RNA POLYMERASE"/>
    <property type="match status" value="1"/>
</dbReference>
<keyword evidence="5" id="KW-1185">Reference proteome</keyword>
<evidence type="ECO:0000313" key="4">
    <source>
        <dbReference type="EMBL" id="KIO32401.1"/>
    </source>
</evidence>
<evidence type="ECO:0000256" key="1">
    <source>
        <dbReference type="RuleBase" id="RU363098"/>
    </source>
</evidence>
<sequence>MSDSHVARPITSVQQISMPGGTEAIFGRDTEDGLQGLEVNTTVAGEATVKNEAERYLAREAKAGNTQLYDDEEWANQLRREDIEAAFEPPTRWKQPIAQQQGEAHKRLSASLEGGFLGGSASASDSSLKRPSPEPDAQDGNEKSSKRLKVIRQDAAREEGPNPINLSVSSAIQNPDIYMPAYPSGINIVADPEYLNDPKIVWGIKWEFTRLANQCPVTISSALMSALRGSHASVASKLVQNLRDHSSGQHGSSPKKSQELPQRNCDSAVTAPWEELDREDKAWNRGNDEGIGLKAENGWYGGKVQFSATLDWDDTRKGFKVQLNAPTIGKSTHFGRAFHSRSCITMGIAKDALRQPTLKRYLKACHRFFGRDFYVLDASAEKVTLVDANARRPKHDPSMERPDESVGLRWMINYLNPMEFNQDQSVGKWRSRFQPYFSDTVPGYRVHVGRVLWQEDLELPYHGSNKCPPEKVLTYGSGRISLSVLEKIQERLKLGHTISAAQLCVFGAKGVAFAMLPTPYEVEQPGDIILRPSQIKIQIDPRYVTDEAKLTIDIVRPAKVSIPARLSADSIQILSHNGVPTRALLDLQRRCFEEDFSALVDWPEDKPLVKLAHAITQTQNVVGLRRTRLARGMARARGLSARIWDELNENQDEVETEAERWGAHWWPDEISGYPSSPAETCLINVQAGFRPESLPYLRRKLRRLLEDTLIQYVDGFKITVPHALNGMLVPDPLGVLEPDEISISLSEPMDIDGRKVTILRNPAKQETDVRKAGLFSHLKDVIVVSVKNKDRSLASRLSGGDYGGDKAQVILEAALVEPFRNAPNDNALEVPESVKSAFKSENGSVAKLLVEKQQNTGHFAWRLSDILLLPLNIYSWEYSIFHELAVYTYGLSHPEAIRLGYMFTEGLDGSTTGKSVKEEIQRADAERYRRFGRANWNRGREYIRKTEFSNEHSTITKDLIARDKVLGSFVMDELREAGDSLQREILQRFDDRIERDTKWRSTQTEVVRKWASASRAQLKQREHDVDMNQAIGLLRTLIDAIDIDTSLVTRDIRPLDHWIQAISRAVTWVVDKGSGSYAADLARIHSAIVAIAQKHYTMTTGRGLTSVDIISRQNALRRLSAEFAEAVRLGDLLTPMSSAELALLKASCAYSLSHKRVRVTAQFVFNVATREICHLKATERPWQTIGQEFTDGMHLHSGYVVDFESNRRVELEGS</sequence>
<dbReference type="Proteomes" id="UP000054248">
    <property type="component" value="Unassembled WGS sequence"/>
</dbReference>
<evidence type="ECO:0000259" key="3">
    <source>
        <dbReference type="Pfam" id="PF05183"/>
    </source>
</evidence>
<keyword evidence="1" id="KW-0808">Transferase</keyword>
<dbReference type="GO" id="GO:0003723">
    <property type="term" value="F:RNA binding"/>
    <property type="evidence" value="ECO:0007669"/>
    <property type="project" value="UniProtKB-KW"/>
</dbReference>
<organism evidence="4 5">
    <name type="scientific">Tulasnella calospora MUT 4182</name>
    <dbReference type="NCBI Taxonomy" id="1051891"/>
    <lineage>
        <taxon>Eukaryota</taxon>
        <taxon>Fungi</taxon>
        <taxon>Dikarya</taxon>
        <taxon>Basidiomycota</taxon>
        <taxon>Agaricomycotina</taxon>
        <taxon>Agaricomycetes</taxon>
        <taxon>Cantharellales</taxon>
        <taxon>Tulasnellaceae</taxon>
        <taxon>Tulasnella</taxon>
    </lineage>
</organism>
<feature type="domain" description="RDRP core" evidence="3">
    <location>
        <begin position="320"/>
        <end position="938"/>
    </location>
</feature>
<evidence type="ECO:0000256" key="2">
    <source>
        <dbReference type="SAM" id="MobiDB-lite"/>
    </source>
</evidence>
<dbReference type="EMBL" id="KN822955">
    <property type="protein sequence ID" value="KIO32401.1"/>
    <property type="molecule type" value="Genomic_DNA"/>
</dbReference>
<dbReference type="STRING" id="1051891.A0A0C3QTC5"/>
<keyword evidence="1" id="KW-0696">RNA-directed RNA polymerase</keyword>
<dbReference type="InterPro" id="IPR057596">
    <property type="entry name" value="RDRP_core"/>
</dbReference>
<keyword evidence="1" id="KW-0548">Nucleotidyltransferase</keyword>
<gene>
    <name evidence="4" type="ORF">M407DRAFT_18712</name>
</gene>
<comment type="similarity">
    <text evidence="1">Belongs to the RdRP family.</text>
</comment>
<dbReference type="GO" id="GO:0030422">
    <property type="term" value="P:siRNA processing"/>
    <property type="evidence" value="ECO:0007669"/>
    <property type="project" value="TreeGrafter"/>
</dbReference>
<dbReference type="PANTHER" id="PTHR23079">
    <property type="entry name" value="RNA-DEPENDENT RNA POLYMERASE"/>
    <property type="match status" value="1"/>
</dbReference>
<comment type="catalytic activity">
    <reaction evidence="1">
        <text>RNA(n) + a ribonucleoside 5'-triphosphate = RNA(n+1) + diphosphate</text>
        <dbReference type="Rhea" id="RHEA:21248"/>
        <dbReference type="Rhea" id="RHEA-COMP:14527"/>
        <dbReference type="Rhea" id="RHEA-COMP:17342"/>
        <dbReference type="ChEBI" id="CHEBI:33019"/>
        <dbReference type="ChEBI" id="CHEBI:61557"/>
        <dbReference type="ChEBI" id="CHEBI:140395"/>
        <dbReference type="EC" id="2.7.7.48"/>
    </reaction>
</comment>
<reference evidence="5" key="2">
    <citation type="submission" date="2015-01" db="EMBL/GenBank/DDBJ databases">
        <title>Evolutionary Origins and Diversification of the Mycorrhizal Mutualists.</title>
        <authorList>
            <consortium name="DOE Joint Genome Institute"/>
            <consortium name="Mycorrhizal Genomics Consortium"/>
            <person name="Kohler A."/>
            <person name="Kuo A."/>
            <person name="Nagy L.G."/>
            <person name="Floudas D."/>
            <person name="Copeland A."/>
            <person name="Barry K.W."/>
            <person name="Cichocki N."/>
            <person name="Veneault-Fourrey C."/>
            <person name="LaButti K."/>
            <person name="Lindquist E.A."/>
            <person name="Lipzen A."/>
            <person name="Lundell T."/>
            <person name="Morin E."/>
            <person name="Murat C."/>
            <person name="Riley R."/>
            <person name="Ohm R."/>
            <person name="Sun H."/>
            <person name="Tunlid A."/>
            <person name="Henrissat B."/>
            <person name="Grigoriev I.V."/>
            <person name="Hibbett D.S."/>
            <person name="Martin F."/>
        </authorList>
    </citation>
    <scope>NUCLEOTIDE SEQUENCE [LARGE SCALE GENOMIC DNA]</scope>
    <source>
        <strain evidence="5">MUT 4182</strain>
    </source>
</reference>
<dbReference type="AlphaFoldDB" id="A0A0C3QTC5"/>
<evidence type="ECO:0000313" key="5">
    <source>
        <dbReference type="Proteomes" id="UP000054248"/>
    </source>
</evidence>
<reference evidence="4 5" key="1">
    <citation type="submission" date="2014-04" db="EMBL/GenBank/DDBJ databases">
        <authorList>
            <consortium name="DOE Joint Genome Institute"/>
            <person name="Kuo A."/>
            <person name="Girlanda M."/>
            <person name="Perotto S."/>
            <person name="Kohler A."/>
            <person name="Nagy L.G."/>
            <person name="Floudas D."/>
            <person name="Copeland A."/>
            <person name="Barry K.W."/>
            <person name="Cichocki N."/>
            <person name="Veneault-Fourrey C."/>
            <person name="LaButti K."/>
            <person name="Lindquist E.A."/>
            <person name="Lipzen A."/>
            <person name="Lundell T."/>
            <person name="Morin E."/>
            <person name="Murat C."/>
            <person name="Sun H."/>
            <person name="Tunlid A."/>
            <person name="Henrissat B."/>
            <person name="Grigoriev I.V."/>
            <person name="Hibbett D.S."/>
            <person name="Martin F."/>
            <person name="Nordberg H.P."/>
            <person name="Cantor M.N."/>
            <person name="Hua S.X."/>
        </authorList>
    </citation>
    <scope>NUCLEOTIDE SEQUENCE [LARGE SCALE GENOMIC DNA]</scope>
    <source>
        <strain evidence="4 5">MUT 4182</strain>
    </source>
</reference>
<name>A0A0C3QTC5_9AGAM</name>
<feature type="compositionally biased region" description="Low complexity" evidence="2">
    <location>
        <begin position="113"/>
        <end position="126"/>
    </location>
</feature>
<feature type="region of interest" description="Disordered" evidence="2">
    <location>
        <begin position="113"/>
        <end position="147"/>
    </location>
</feature>
<feature type="compositionally biased region" description="Polar residues" evidence="2">
    <location>
        <begin position="248"/>
        <end position="266"/>
    </location>
</feature>
<protein>
    <recommendedName>
        <fullName evidence="1">RNA-dependent RNA polymerase</fullName>
        <ecNumber evidence="1">2.7.7.48</ecNumber>
    </recommendedName>
</protein>
<dbReference type="GO" id="GO:0003968">
    <property type="term" value="F:RNA-directed RNA polymerase activity"/>
    <property type="evidence" value="ECO:0007669"/>
    <property type="project" value="UniProtKB-KW"/>
</dbReference>
<dbReference type="HOGENOM" id="CLU_003387_1_0_1"/>
<feature type="region of interest" description="Disordered" evidence="2">
    <location>
        <begin position="1"/>
        <end position="28"/>
    </location>
</feature>
<accession>A0A0C3QTC5</accession>
<feature type="region of interest" description="Disordered" evidence="2">
    <location>
        <begin position="242"/>
        <end position="266"/>
    </location>
</feature>
<dbReference type="GO" id="GO:0031380">
    <property type="term" value="C:nuclear RNA-directed RNA polymerase complex"/>
    <property type="evidence" value="ECO:0007669"/>
    <property type="project" value="TreeGrafter"/>
</dbReference>
<dbReference type="InterPro" id="IPR007855">
    <property type="entry name" value="RDRP"/>
</dbReference>